<dbReference type="InterPro" id="IPR003601">
    <property type="entry name" value="Topo_IA_2"/>
</dbReference>
<dbReference type="InterPro" id="IPR013824">
    <property type="entry name" value="Topo_IA_cen_sub1"/>
</dbReference>
<dbReference type="GO" id="GO:0008270">
    <property type="term" value="F:zinc ion binding"/>
    <property type="evidence" value="ECO:0007669"/>
    <property type="project" value="UniProtKB-KW"/>
</dbReference>
<keyword evidence="11 18" id="KW-0413">Isomerase</keyword>
<dbReference type="AlphaFoldDB" id="A0A423PF03"/>
<dbReference type="InterPro" id="IPR023406">
    <property type="entry name" value="Topo_IA_AS"/>
</dbReference>
<evidence type="ECO:0000256" key="15">
    <source>
        <dbReference type="ARBA" id="ARBA00032877"/>
    </source>
</evidence>
<evidence type="ECO:0000256" key="6">
    <source>
        <dbReference type="ARBA" id="ARBA00022771"/>
    </source>
</evidence>
<dbReference type="PANTHER" id="PTHR11390">
    <property type="entry name" value="PROKARYOTIC DNA TOPOISOMERASE"/>
    <property type="match status" value="1"/>
</dbReference>
<dbReference type="NCBIfam" id="TIGR01056">
    <property type="entry name" value="topB"/>
    <property type="match status" value="1"/>
</dbReference>
<evidence type="ECO:0000256" key="4">
    <source>
        <dbReference type="ARBA" id="ARBA00022723"/>
    </source>
</evidence>
<evidence type="ECO:0000259" key="16">
    <source>
        <dbReference type="PROSITE" id="PS50880"/>
    </source>
</evidence>
<dbReference type="Gene3D" id="3.40.50.140">
    <property type="match status" value="1"/>
</dbReference>
<evidence type="ECO:0000256" key="1">
    <source>
        <dbReference type="ARBA" id="ARBA00000213"/>
    </source>
</evidence>
<evidence type="ECO:0000256" key="2">
    <source>
        <dbReference type="ARBA" id="ARBA00009446"/>
    </source>
</evidence>
<dbReference type="FunCoup" id="A0A423PF03">
    <property type="interactions" value="132"/>
</dbReference>
<protein>
    <recommendedName>
        <fullName evidence="3">DNA topoisomerase</fullName>
        <ecNumber evidence="3">5.6.2.1</ecNumber>
    </recommendedName>
    <alternativeName>
        <fullName evidence="15">Omega-protein</fullName>
    </alternativeName>
    <alternativeName>
        <fullName evidence="14">Relaxing enzyme</fullName>
    </alternativeName>
    <alternativeName>
        <fullName evidence="12">Swivelase</fullName>
    </alternativeName>
    <alternativeName>
        <fullName evidence="13">Untwisting enzyme</fullName>
    </alternativeName>
</protein>
<comment type="catalytic activity">
    <reaction evidence="1">
        <text>ATP-independent breakage of single-stranded DNA, followed by passage and rejoining.</text>
        <dbReference type="EC" id="5.6.2.1"/>
    </reaction>
</comment>
<dbReference type="SMART" id="SM00493">
    <property type="entry name" value="TOPRIM"/>
    <property type="match status" value="1"/>
</dbReference>
<dbReference type="GO" id="GO:0003917">
    <property type="term" value="F:DNA topoisomerase type I (single strand cut, ATP-independent) activity"/>
    <property type="evidence" value="ECO:0007669"/>
    <property type="project" value="UniProtKB-EC"/>
</dbReference>
<dbReference type="CDD" id="cd03362">
    <property type="entry name" value="TOPRIM_TopoIA_TopoIII"/>
    <property type="match status" value="1"/>
</dbReference>
<dbReference type="SUPFAM" id="SSF57783">
    <property type="entry name" value="Zinc beta-ribbon"/>
    <property type="match status" value="1"/>
</dbReference>
<dbReference type="InterPro" id="IPR013825">
    <property type="entry name" value="Topo_IA_cen_sub2"/>
</dbReference>
<evidence type="ECO:0000256" key="12">
    <source>
        <dbReference type="ARBA" id="ARBA00030003"/>
    </source>
</evidence>
<sequence>MAGDTVYLCEKPSQARDIARILGATHKTKHYLAGSGVTVTWCFGHLLEMAAPDCYGDEYKRWSLDTLPIIPDPWRLDVRPKVKAQYNAIEQLLGKARHVVVATDADREGETIARELLDRCAYRGRISRLWLSALDDASIRKALGRLKDGAETEALYHAGLGRARADWLVGMNLTRAYTAMARSQGHDRLLPVGRVQTPTLRLVVDRDRAIESFKPVPYWDLVATLATDAGETFDAQWQPPADMTDAKGRCLNEEAARRMAQQIEGDAARVTAAETTRKRASAPLPYDLGTLQQDANKTADMGAQAVLSTVQALYETHKAVTYPRTDCRYLPTSMQGEADAVLDAMARTDPRVAGAVEGANTSRQARVFNDGKITAHHAMIPTTEPADLGRMSDTERLIYRMIRTRYLAQFYPDHEYDRTVLALDMGGAAFRATGNGVVVAGWKAVTGHAGADEADQAGNARLPIVREGDRCPVQGAAVQAKQTQPPAHYTEGTLLAAMKNVASLVTDERLKKILKDTAGLGTEATRAGIISTLIERRFLAQKKKKLVATDGGRALIDMLPRAITNPDTTAVWEQALDEISAGRMTLDDFVTRQTQWIHKAVSQVQQHGLNVPQGIATGPQKQCPECDKPMRKRKSRHGAFWGCTGYPDCRATVQIGGGKKGRQKKQAT</sequence>
<keyword evidence="19" id="KW-1185">Reference proteome</keyword>
<evidence type="ECO:0000256" key="14">
    <source>
        <dbReference type="ARBA" id="ARBA00032235"/>
    </source>
</evidence>
<gene>
    <name evidence="18" type="ORF">SAJA_14620</name>
</gene>
<evidence type="ECO:0000256" key="13">
    <source>
        <dbReference type="ARBA" id="ARBA00031985"/>
    </source>
</evidence>
<dbReference type="InterPro" id="IPR000380">
    <property type="entry name" value="Topo_IA"/>
</dbReference>
<evidence type="ECO:0000256" key="9">
    <source>
        <dbReference type="ARBA" id="ARBA00023029"/>
    </source>
</evidence>
<dbReference type="GO" id="GO:0006310">
    <property type="term" value="P:DNA recombination"/>
    <property type="evidence" value="ECO:0007669"/>
    <property type="project" value="TreeGrafter"/>
</dbReference>
<evidence type="ECO:0000256" key="8">
    <source>
        <dbReference type="ARBA" id="ARBA00022842"/>
    </source>
</evidence>
<dbReference type="SMART" id="SM00437">
    <property type="entry name" value="TOP1Ac"/>
    <property type="match status" value="1"/>
</dbReference>
<dbReference type="OrthoDB" id="9803554at2"/>
<feature type="domain" description="Topo IA-type catalytic" evidence="17">
    <location>
        <begin position="152"/>
        <end position="601"/>
    </location>
</feature>
<dbReference type="GO" id="GO:0043597">
    <property type="term" value="C:cytoplasmic replication fork"/>
    <property type="evidence" value="ECO:0007669"/>
    <property type="project" value="TreeGrafter"/>
</dbReference>
<dbReference type="InParanoid" id="A0A423PF03"/>
<evidence type="ECO:0000256" key="7">
    <source>
        <dbReference type="ARBA" id="ARBA00022833"/>
    </source>
</evidence>
<dbReference type="Gene3D" id="1.10.460.10">
    <property type="entry name" value="Topoisomerase I, domain 2"/>
    <property type="match status" value="1"/>
</dbReference>
<evidence type="ECO:0000256" key="10">
    <source>
        <dbReference type="ARBA" id="ARBA00023125"/>
    </source>
</evidence>
<evidence type="ECO:0000256" key="3">
    <source>
        <dbReference type="ARBA" id="ARBA00012891"/>
    </source>
</evidence>
<dbReference type="EC" id="5.6.2.1" evidence="3"/>
<dbReference type="GO" id="GO:0006281">
    <property type="term" value="P:DNA repair"/>
    <property type="evidence" value="ECO:0007669"/>
    <property type="project" value="TreeGrafter"/>
</dbReference>
<keyword evidence="9" id="KW-0799">Topoisomerase</keyword>
<dbReference type="Gene3D" id="3.30.65.10">
    <property type="entry name" value="Bacterial Topoisomerase I, domain 1"/>
    <property type="match status" value="1"/>
</dbReference>
<keyword evidence="7" id="KW-0862">Zinc</keyword>
<dbReference type="InterPro" id="IPR013498">
    <property type="entry name" value="Topo_IA_Znf"/>
</dbReference>
<evidence type="ECO:0000256" key="11">
    <source>
        <dbReference type="ARBA" id="ARBA00023235"/>
    </source>
</evidence>
<dbReference type="PRINTS" id="PR00417">
    <property type="entry name" value="PRTPISMRASEI"/>
</dbReference>
<dbReference type="GO" id="GO:0006265">
    <property type="term" value="P:DNA topological change"/>
    <property type="evidence" value="ECO:0007669"/>
    <property type="project" value="InterPro"/>
</dbReference>
<dbReference type="CDD" id="cd00186">
    <property type="entry name" value="TOP1Ac"/>
    <property type="match status" value="1"/>
</dbReference>
<dbReference type="InterPro" id="IPR013826">
    <property type="entry name" value="Topo_IA_cen_sub3"/>
</dbReference>
<comment type="similarity">
    <text evidence="2">Belongs to the type IA topoisomerase family.</text>
</comment>
<dbReference type="InterPro" id="IPR034144">
    <property type="entry name" value="TOPRIM_TopoIII"/>
</dbReference>
<keyword evidence="10" id="KW-0238">DNA-binding</keyword>
<dbReference type="InterPro" id="IPR003602">
    <property type="entry name" value="Topo_IA_DNA-bd_dom"/>
</dbReference>
<reference evidence="18 19" key="1">
    <citation type="submission" date="2013-10" db="EMBL/GenBank/DDBJ databases">
        <title>Salinisphaera japonica YTM-1 Genome Sequencing.</title>
        <authorList>
            <person name="Lai Q."/>
            <person name="Li C."/>
            <person name="Shao Z."/>
        </authorList>
    </citation>
    <scope>NUCLEOTIDE SEQUENCE [LARGE SCALE GENOMIC DNA]</scope>
    <source>
        <strain evidence="18 19">YTM-1</strain>
    </source>
</reference>
<dbReference type="PROSITE" id="PS50880">
    <property type="entry name" value="TOPRIM"/>
    <property type="match status" value="1"/>
</dbReference>
<comment type="caution">
    <text evidence="18">The sequence shown here is derived from an EMBL/GenBank/DDBJ whole genome shotgun (WGS) entry which is preliminary data.</text>
</comment>
<evidence type="ECO:0000259" key="17">
    <source>
        <dbReference type="PROSITE" id="PS52039"/>
    </source>
</evidence>
<dbReference type="Gene3D" id="2.70.20.10">
    <property type="entry name" value="Topoisomerase I, domain 3"/>
    <property type="match status" value="1"/>
</dbReference>
<dbReference type="GO" id="GO:0003677">
    <property type="term" value="F:DNA binding"/>
    <property type="evidence" value="ECO:0007669"/>
    <property type="project" value="UniProtKB-KW"/>
</dbReference>
<dbReference type="Pfam" id="PF01396">
    <property type="entry name" value="Zn_ribbon_Top1"/>
    <property type="match status" value="1"/>
</dbReference>
<evidence type="ECO:0000313" key="19">
    <source>
        <dbReference type="Proteomes" id="UP000285310"/>
    </source>
</evidence>
<keyword evidence="4" id="KW-0479">Metal-binding</keyword>
<keyword evidence="5" id="KW-0677">Repeat</keyword>
<keyword evidence="8" id="KW-0460">Magnesium</keyword>
<organism evidence="18 19">
    <name type="scientific">Salinisphaera japonica YTM-1</name>
    <dbReference type="NCBI Taxonomy" id="1209778"/>
    <lineage>
        <taxon>Bacteria</taxon>
        <taxon>Pseudomonadati</taxon>
        <taxon>Pseudomonadota</taxon>
        <taxon>Gammaproteobacteria</taxon>
        <taxon>Salinisphaerales</taxon>
        <taxon>Salinisphaeraceae</taxon>
        <taxon>Salinisphaera</taxon>
    </lineage>
</organism>
<evidence type="ECO:0000313" key="18">
    <source>
        <dbReference type="EMBL" id="ROO24103.1"/>
    </source>
</evidence>
<dbReference type="SMART" id="SM00436">
    <property type="entry name" value="TOP1Bc"/>
    <property type="match status" value="1"/>
</dbReference>
<dbReference type="Proteomes" id="UP000285310">
    <property type="component" value="Unassembled WGS sequence"/>
</dbReference>
<keyword evidence="6" id="KW-0863">Zinc-finger</keyword>
<dbReference type="InterPro" id="IPR013497">
    <property type="entry name" value="Topo_IA_cen"/>
</dbReference>
<accession>A0A423PF03</accession>
<dbReference type="InterPro" id="IPR005738">
    <property type="entry name" value="TopoIII"/>
</dbReference>
<dbReference type="PROSITE" id="PS52039">
    <property type="entry name" value="TOPO_IA_2"/>
    <property type="match status" value="1"/>
</dbReference>
<dbReference type="RefSeq" id="WP_123659363.1">
    <property type="nucleotide sequence ID" value="NZ_AYKG01000068.1"/>
</dbReference>
<evidence type="ECO:0000256" key="5">
    <source>
        <dbReference type="ARBA" id="ARBA00022737"/>
    </source>
</evidence>
<name>A0A423PF03_9GAMM</name>
<dbReference type="Pfam" id="PF01131">
    <property type="entry name" value="Topoisom_bac"/>
    <property type="match status" value="1"/>
</dbReference>
<dbReference type="InterPro" id="IPR006171">
    <property type="entry name" value="TOPRIM_dom"/>
</dbReference>
<dbReference type="InterPro" id="IPR023405">
    <property type="entry name" value="Topo_IA_core_domain"/>
</dbReference>
<dbReference type="Gene3D" id="1.10.290.10">
    <property type="entry name" value="Topoisomerase I, domain 4"/>
    <property type="match status" value="1"/>
</dbReference>
<dbReference type="EMBL" id="AYKG01000068">
    <property type="protein sequence ID" value="ROO24103.1"/>
    <property type="molecule type" value="Genomic_DNA"/>
</dbReference>
<dbReference type="SUPFAM" id="SSF56712">
    <property type="entry name" value="Prokaryotic type I DNA topoisomerase"/>
    <property type="match status" value="1"/>
</dbReference>
<dbReference type="NCBIfam" id="NF005829">
    <property type="entry name" value="PRK07726.1"/>
    <property type="match status" value="1"/>
</dbReference>
<dbReference type="Pfam" id="PF01751">
    <property type="entry name" value="Toprim"/>
    <property type="match status" value="1"/>
</dbReference>
<proteinExistence type="inferred from homology"/>
<dbReference type="PROSITE" id="PS00396">
    <property type="entry name" value="TOPO_IA_1"/>
    <property type="match status" value="1"/>
</dbReference>
<dbReference type="PANTHER" id="PTHR11390:SF21">
    <property type="entry name" value="DNA TOPOISOMERASE 3-ALPHA"/>
    <property type="match status" value="1"/>
</dbReference>
<feature type="domain" description="Toprim" evidence="16">
    <location>
        <begin position="4"/>
        <end position="135"/>
    </location>
</feature>